<dbReference type="PANTHER" id="PTHR12266">
    <property type="entry name" value="NA+/CA2+ K+ INDEPENDENT EXCHANGER"/>
    <property type="match status" value="1"/>
</dbReference>
<keyword evidence="7" id="KW-0472">Membrane</keyword>
<dbReference type="VEuPathDB" id="VectorBase:AATE012812"/>
<reference evidence="9" key="1">
    <citation type="submission" date="2022-08" db="UniProtKB">
        <authorList>
            <consortium name="EnsemblMetazoa"/>
        </authorList>
    </citation>
    <scope>IDENTIFICATION</scope>
    <source>
        <strain evidence="9">EBRO</strain>
    </source>
</reference>
<dbReference type="PANTHER" id="PTHR12266:SF0">
    <property type="entry name" value="MITOCHONDRIAL SODIUM_CALCIUM EXCHANGER PROTEIN"/>
    <property type="match status" value="1"/>
</dbReference>
<evidence type="ECO:0000313" key="9">
    <source>
        <dbReference type="EnsemblMetazoa" id="AATE012812-PA.1"/>
    </source>
</evidence>
<keyword evidence="6" id="KW-1133">Transmembrane helix</keyword>
<dbReference type="InterPro" id="IPR004837">
    <property type="entry name" value="NaCa_Exmemb"/>
</dbReference>
<keyword evidence="5" id="KW-0812">Transmembrane</keyword>
<dbReference type="InterPro" id="IPR051359">
    <property type="entry name" value="CaCA_antiporter"/>
</dbReference>
<keyword evidence="2" id="KW-0813">Transport</keyword>
<feature type="domain" description="Sodium/calcium exchanger membrane region" evidence="8">
    <location>
        <begin position="246"/>
        <end position="393"/>
    </location>
</feature>
<keyword evidence="3" id="KW-0050">Antiport</keyword>
<protein>
    <recommendedName>
        <fullName evidence="8">Sodium/calcium exchanger membrane region domain-containing protein</fullName>
    </recommendedName>
</protein>
<dbReference type="GO" id="GO:0006874">
    <property type="term" value="P:intracellular calcium ion homeostasis"/>
    <property type="evidence" value="ECO:0007669"/>
    <property type="project" value="TreeGrafter"/>
</dbReference>
<evidence type="ECO:0000256" key="6">
    <source>
        <dbReference type="ARBA" id="ARBA00022989"/>
    </source>
</evidence>
<comment type="subcellular location">
    <subcellularLocation>
        <location evidence="1">Membrane</location>
        <topology evidence="1">Multi-pass membrane protein</topology>
    </subcellularLocation>
</comment>
<dbReference type="EnsemblMetazoa" id="AATE012812-RA">
    <property type="protein sequence ID" value="AATE012812-PA.1"/>
    <property type="gene ID" value="AATE012812"/>
</dbReference>
<dbReference type="Pfam" id="PF01699">
    <property type="entry name" value="Na_Ca_ex"/>
    <property type="match status" value="2"/>
</dbReference>
<dbReference type="GO" id="GO:0016020">
    <property type="term" value="C:membrane"/>
    <property type="evidence" value="ECO:0007669"/>
    <property type="project" value="UniProtKB-SubCell"/>
</dbReference>
<evidence type="ECO:0000256" key="1">
    <source>
        <dbReference type="ARBA" id="ARBA00004141"/>
    </source>
</evidence>
<accession>A0A182J7G6</accession>
<evidence type="ECO:0000259" key="8">
    <source>
        <dbReference type="Pfam" id="PF01699"/>
    </source>
</evidence>
<feature type="domain" description="Sodium/calcium exchanger membrane region" evidence="8">
    <location>
        <begin position="91"/>
        <end position="228"/>
    </location>
</feature>
<dbReference type="STRING" id="41427.A0A182J7G6"/>
<dbReference type="AlphaFoldDB" id="A0A182J7G6"/>
<dbReference type="InterPro" id="IPR044880">
    <property type="entry name" value="NCX_ion-bd_dom_sf"/>
</dbReference>
<dbReference type="Gene3D" id="1.20.1420.30">
    <property type="entry name" value="NCX, central ion-binding region"/>
    <property type="match status" value="1"/>
</dbReference>
<keyword evidence="4" id="KW-0109">Calcium transport</keyword>
<proteinExistence type="predicted"/>
<evidence type="ECO:0000256" key="4">
    <source>
        <dbReference type="ARBA" id="ARBA00022568"/>
    </source>
</evidence>
<evidence type="ECO:0000256" key="7">
    <source>
        <dbReference type="ARBA" id="ARBA00023136"/>
    </source>
</evidence>
<keyword evidence="4" id="KW-0106">Calcium</keyword>
<name>A0A182J7G6_ANOAO</name>
<sequence>MEMSSGNLFESFANDTPTYEAHQNIIVSLRSQPCSNVHSVHADERCLFVQETEHCRESAQYIDYMHFMYCVVDSSNVILFSLAVIGLLLTAVAIASVIYTICVHRYVDGILYVAKSLHLNEYIAGVTLLTYGNGLPQVVYELKHHTSGDTELIYNQYLGTAVYQTSFLAALVISMRRFYIYPEVIVPSIITLLTVAALAEPFMYKEHVGIVETIALFALYVIFLAALYTISLALDRPGNRSRTLFTVFAASYLVMLLIYEMVAILETLSIISKISSASFVITILSWGNCWIDLVTCITLAKRGYPRLAFAACLGGPVFNILIGLCTVFCVQMIRTGSTTIHVRDGTSGPTCAAYLFMIALTLLISVLFSRFQARASLAFCLFTLYVTFVVYIVFCEFEITHGYGTDHNDDREYFLDKIPHHRR</sequence>
<keyword evidence="4" id="KW-0406">Ion transport</keyword>
<evidence type="ECO:0000256" key="5">
    <source>
        <dbReference type="ARBA" id="ARBA00022692"/>
    </source>
</evidence>
<dbReference type="GO" id="GO:0005432">
    <property type="term" value="F:calcium:sodium antiporter activity"/>
    <property type="evidence" value="ECO:0007669"/>
    <property type="project" value="TreeGrafter"/>
</dbReference>
<evidence type="ECO:0000256" key="3">
    <source>
        <dbReference type="ARBA" id="ARBA00022449"/>
    </source>
</evidence>
<evidence type="ECO:0000256" key="2">
    <source>
        <dbReference type="ARBA" id="ARBA00022448"/>
    </source>
</evidence>
<organism evidence="9">
    <name type="scientific">Anopheles atroparvus</name>
    <name type="common">European mosquito</name>
    <dbReference type="NCBI Taxonomy" id="41427"/>
    <lineage>
        <taxon>Eukaryota</taxon>
        <taxon>Metazoa</taxon>
        <taxon>Ecdysozoa</taxon>
        <taxon>Arthropoda</taxon>
        <taxon>Hexapoda</taxon>
        <taxon>Insecta</taxon>
        <taxon>Pterygota</taxon>
        <taxon>Neoptera</taxon>
        <taxon>Endopterygota</taxon>
        <taxon>Diptera</taxon>
        <taxon>Nematocera</taxon>
        <taxon>Culicoidea</taxon>
        <taxon>Culicidae</taxon>
        <taxon>Anophelinae</taxon>
        <taxon>Anopheles</taxon>
    </lineage>
</organism>